<evidence type="ECO:0000256" key="1">
    <source>
        <dbReference type="SAM" id="MobiDB-lite"/>
    </source>
</evidence>
<dbReference type="AlphaFoldDB" id="T0Y5V6"/>
<comment type="caution">
    <text evidence="2">The sequence shown here is derived from an EMBL/GenBank/DDBJ whole genome shotgun (WGS) entry which is preliminary data.</text>
</comment>
<feature type="region of interest" description="Disordered" evidence="1">
    <location>
        <begin position="173"/>
        <end position="192"/>
    </location>
</feature>
<feature type="compositionally biased region" description="Pro residues" evidence="1">
    <location>
        <begin position="183"/>
        <end position="192"/>
    </location>
</feature>
<accession>T0Y5V6</accession>
<dbReference type="EMBL" id="AUZZ01010226">
    <property type="protein sequence ID" value="EQD30501.1"/>
    <property type="molecule type" value="Genomic_DNA"/>
</dbReference>
<name>T0Y5V6_9ZZZZ</name>
<sequence>MSAGSVPGFLVGGPFARAAAAPPVPSVAAELTVSWSWHDPAGGLVAWKFENTGTRPATGLLFRNGYYFGNAFWPVYLAHPSFRTRWATSLSPLVDRGVAENAAPLGLVGFPGNRRIVAFLFTLAGGSSWSILEGGFSEAQPPEGAGVTPVTRRREGAFCIGFDPAQVTAWDQQTQTRLGGFAPNPPPSRPSR</sequence>
<proteinExistence type="predicted"/>
<reference evidence="2" key="1">
    <citation type="submission" date="2013-08" db="EMBL/GenBank/DDBJ databases">
        <authorList>
            <person name="Mendez C."/>
            <person name="Richter M."/>
            <person name="Ferrer M."/>
            <person name="Sanchez J."/>
        </authorList>
    </citation>
    <scope>NUCLEOTIDE SEQUENCE</scope>
</reference>
<organism evidence="2">
    <name type="scientific">mine drainage metagenome</name>
    <dbReference type="NCBI Taxonomy" id="410659"/>
    <lineage>
        <taxon>unclassified sequences</taxon>
        <taxon>metagenomes</taxon>
        <taxon>ecological metagenomes</taxon>
    </lineage>
</organism>
<gene>
    <name evidence="2" type="ORF">B2A_14098</name>
</gene>
<evidence type="ECO:0000313" key="2">
    <source>
        <dbReference type="EMBL" id="EQD30501.1"/>
    </source>
</evidence>
<reference evidence="2" key="2">
    <citation type="journal article" date="2014" name="ISME J.">
        <title>Microbial stratification in low pH oxic and suboxic macroscopic growths along an acid mine drainage.</title>
        <authorList>
            <person name="Mendez-Garcia C."/>
            <person name="Mesa V."/>
            <person name="Sprenger R.R."/>
            <person name="Richter M."/>
            <person name="Diez M.S."/>
            <person name="Solano J."/>
            <person name="Bargiela R."/>
            <person name="Golyshina O.V."/>
            <person name="Manteca A."/>
            <person name="Ramos J.L."/>
            <person name="Gallego J.R."/>
            <person name="Llorente I."/>
            <person name="Martins Dos Santos V.A."/>
            <person name="Jensen O.N."/>
            <person name="Pelaez A.I."/>
            <person name="Sanchez J."/>
            <person name="Ferrer M."/>
        </authorList>
    </citation>
    <scope>NUCLEOTIDE SEQUENCE</scope>
</reference>
<protein>
    <submittedName>
        <fullName evidence="2">Uncharacterized protein</fullName>
    </submittedName>
</protein>
<feature type="non-terminal residue" evidence="2">
    <location>
        <position position="192"/>
    </location>
</feature>